<gene>
    <name evidence="2" type="ORF">OBBRIDRAFT_794002</name>
</gene>
<dbReference type="EMBL" id="KV722421">
    <property type="protein sequence ID" value="OCH89673.1"/>
    <property type="molecule type" value="Genomic_DNA"/>
</dbReference>
<feature type="transmembrane region" description="Helical" evidence="1">
    <location>
        <begin position="186"/>
        <end position="210"/>
    </location>
</feature>
<name>A0A8E2ARK2_9APHY</name>
<accession>A0A8E2ARK2</accession>
<dbReference type="AlphaFoldDB" id="A0A8E2ARK2"/>
<organism evidence="2 3">
    <name type="scientific">Obba rivulosa</name>
    <dbReference type="NCBI Taxonomy" id="1052685"/>
    <lineage>
        <taxon>Eukaryota</taxon>
        <taxon>Fungi</taxon>
        <taxon>Dikarya</taxon>
        <taxon>Basidiomycota</taxon>
        <taxon>Agaricomycotina</taxon>
        <taxon>Agaricomycetes</taxon>
        <taxon>Polyporales</taxon>
        <taxon>Gelatoporiaceae</taxon>
        <taxon>Obba</taxon>
    </lineage>
</organism>
<keyword evidence="1" id="KW-0472">Membrane</keyword>
<proteinExistence type="predicted"/>
<keyword evidence="1" id="KW-1133">Transmembrane helix</keyword>
<keyword evidence="1" id="KW-0812">Transmembrane</keyword>
<feature type="transmembrane region" description="Helical" evidence="1">
    <location>
        <begin position="21"/>
        <end position="45"/>
    </location>
</feature>
<feature type="transmembrane region" description="Helical" evidence="1">
    <location>
        <begin position="66"/>
        <end position="89"/>
    </location>
</feature>
<feature type="transmembrane region" description="Helical" evidence="1">
    <location>
        <begin position="145"/>
        <end position="166"/>
    </location>
</feature>
<dbReference type="Proteomes" id="UP000250043">
    <property type="component" value="Unassembled WGS sequence"/>
</dbReference>
<dbReference type="OrthoDB" id="2628419at2759"/>
<keyword evidence="3" id="KW-1185">Reference proteome</keyword>
<reference evidence="2 3" key="1">
    <citation type="submission" date="2016-07" db="EMBL/GenBank/DDBJ databases">
        <title>Draft genome of the white-rot fungus Obba rivulosa 3A-2.</title>
        <authorList>
            <consortium name="DOE Joint Genome Institute"/>
            <person name="Miettinen O."/>
            <person name="Riley R."/>
            <person name="Acob R."/>
            <person name="Barry K."/>
            <person name="Cullen D."/>
            <person name="De Vries R."/>
            <person name="Hainaut M."/>
            <person name="Hatakka A."/>
            <person name="Henrissat B."/>
            <person name="Hilden K."/>
            <person name="Kuo R."/>
            <person name="Labutti K."/>
            <person name="Lipzen A."/>
            <person name="Makela M.R."/>
            <person name="Sandor L."/>
            <person name="Spatafora J.W."/>
            <person name="Grigoriev I.V."/>
            <person name="Hibbett D.S."/>
        </authorList>
    </citation>
    <scope>NUCLEOTIDE SEQUENCE [LARGE SCALE GENOMIC DNA]</scope>
    <source>
        <strain evidence="2 3">3A-2</strain>
    </source>
</reference>
<evidence type="ECO:0000313" key="2">
    <source>
        <dbReference type="EMBL" id="OCH89673.1"/>
    </source>
</evidence>
<sequence>MSSQYHILVDNVWGSREISKAASGVVAVLTLCIASAYIAGLSFLFRYARRPQKHSKRRRVVRLRQYAPIVHIFLGASSLLVVAIAAWLLLQFHYTTIYPNVGSRAGIRLSLFAACWTFITSTAFVVVLVHPAMRRHPLAEAGPQLTWAVLTWCYWVASLATLNRALPLLPVKTTCAGSIYCGQLRAIFAFAMMDMVTLCMSMVTLVIIVVQAWRRKRQLLQASRY</sequence>
<protein>
    <submittedName>
        <fullName evidence="2">Uncharacterized protein</fullName>
    </submittedName>
</protein>
<evidence type="ECO:0000313" key="3">
    <source>
        <dbReference type="Proteomes" id="UP000250043"/>
    </source>
</evidence>
<evidence type="ECO:0000256" key="1">
    <source>
        <dbReference type="SAM" id="Phobius"/>
    </source>
</evidence>
<feature type="transmembrane region" description="Helical" evidence="1">
    <location>
        <begin position="109"/>
        <end position="133"/>
    </location>
</feature>